<keyword evidence="2" id="KW-0732">Signal</keyword>
<proteinExistence type="predicted"/>
<dbReference type="InterPro" id="IPR003598">
    <property type="entry name" value="Ig_sub2"/>
</dbReference>
<dbReference type="InterPro" id="IPR013106">
    <property type="entry name" value="Ig_V-set"/>
</dbReference>
<evidence type="ECO:0000256" key="1">
    <source>
        <dbReference type="ARBA" id="ARBA00004370"/>
    </source>
</evidence>
<dbReference type="Gene3D" id="2.60.40.10">
    <property type="entry name" value="Immunoglobulins"/>
    <property type="match status" value="2"/>
</dbReference>
<dbReference type="InterPro" id="IPR015631">
    <property type="entry name" value="CD2/SLAM_rcpt"/>
</dbReference>
<dbReference type="Proteomes" id="UP001318040">
    <property type="component" value="Chromosome 46"/>
</dbReference>
<dbReference type="CDD" id="cd00096">
    <property type="entry name" value="Ig"/>
    <property type="match status" value="1"/>
</dbReference>
<keyword evidence="4" id="KW-0325">Glycoprotein</keyword>
<dbReference type="GeneID" id="116952234"/>
<dbReference type="SMART" id="SM00409">
    <property type="entry name" value="IG"/>
    <property type="match status" value="2"/>
</dbReference>
<keyword evidence="3" id="KW-0472">Membrane</keyword>
<dbReference type="InterPro" id="IPR003599">
    <property type="entry name" value="Ig_sub"/>
</dbReference>
<dbReference type="Pfam" id="PF07679">
    <property type="entry name" value="I-set"/>
    <property type="match status" value="1"/>
</dbReference>
<dbReference type="SUPFAM" id="SSF48726">
    <property type="entry name" value="Immunoglobulin"/>
    <property type="match status" value="2"/>
</dbReference>
<evidence type="ECO:0000256" key="2">
    <source>
        <dbReference type="ARBA" id="ARBA00022729"/>
    </source>
</evidence>
<feature type="domain" description="Ig-like" evidence="5">
    <location>
        <begin position="170"/>
        <end position="256"/>
    </location>
</feature>
<dbReference type="InterPro" id="IPR036179">
    <property type="entry name" value="Ig-like_dom_sf"/>
</dbReference>
<sequence length="288" mass="30076">MGSNPPPSPRHRRRPHPGVSLVIIVVVCAAFLGGGVEGRAVVRVASQALTVAVGSSALLNVSFSLQRPTGVGPPPGSGDPHAEVDVEWTFHSGGTEMRVAQRKQGITNLRTYDGRAQLYPLNGSLVLNSLTKKDGGVYTVHVTDTADGGKDRKQIRVTVLNPVWGVSLSPSPNPAASGAWAEGQNVSLSCSVSSGDEVSLAWSRDGDPALLSRRHLRFADNNATLAIDGLQADDAATYACVASNRVSRKEASFVVTVEGNGAARLGRGTPWSAGVIPLFILSCLLIVA</sequence>
<evidence type="ECO:0000256" key="3">
    <source>
        <dbReference type="ARBA" id="ARBA00023136"/>
    </source>
</evidence>
<name>A0AAJ7XA90_PETMA</name>
<dbReference type="InterPro" id="IPR013098">
    <property type="entry name" value="Ig_I-set"/>
</dbReference>
<dbReference type="PANTHER" id="PTHR12080">
    <property type="entry name" value="SIGNALING LYMPHOCYTIC ACTIVATION MOLECULE"/>
    <property type="match status" value="1"/>
</dbReference>
<keyword evidence="6" id="KW-1185">Reference proteome</keyword>
<evidence type="ECO:0000313" key="7">
    <source>
        <dbReference type="RefSeq" id="XP_032827299.1"/>
    </source>
</evidence>
<dbReference type="RefSeq" id="XP_032827299.1">
    <property type="nucleotide sequence ID" value="XM_032971408.1"/>
</dbReference>
<dbReference type="PANTHER" id="PTHR12080:SF59">
    <property type="entry name" value="HEPATIC AND GLIAL CELL ADHESION MOLECULE"/>
    <property type="match status" value="1"/>
</dbReference>
<dbReference type="PROSITE" id="PS50835">
    <property type="entry name" value="IG_LIKE"/>
    <property type="match status" value="1"/>
</dbReference>
<organism evidence="6 7">
    <name type="scientific">Petromyzon marinus</name>
    <name type="common">Sea lamprey</name>
    <dbReference type="NCBI Taxonomy" id="7757"/>
    <lineage>
        <taxon>Eukaryota</taxon>
        <taxon>Metazoa</taxon>
        <taxon>Chordata</taxon>
        <taxon>Craniata</taxon>
        <taxon>Vertebrata</taxon>
        <taxon>Cyclostomata</taxon>
        <taxon>Hyperoartia</taxon>
        <taxon>Petromyzontiformes</taxon>
        <taxon>Petromyzontidae</taxon>
        <taxon>Petromyzon</taxon>
    </lineage>
</organism>
<gene>
    <name evidence="7" type="primary">LOC116952234</name>
</gene>
<dbReference type="KEGG" id="pmrn:116952234"/>
<dbReference type="InterPro" id="IPR013783">
    <property type="entry name" value="Ig-like_fold"/>
</dbReference>
<protein>
    <submittedName>
        <fullName evidence="7">Carcinoembryonic antigen-related cell adhesion molecule 2-like</fullName>
    </submittedName>
</protein>
<dbReference type="Pfam" id="PF07686">
    <property type="entry name" value="V-set"/>
    <property type="match status" value="1"/>
</dbReference>
<reference evidence="7" key="1">
    <citation type="submission" date="2025-08" db="UniProtKB">
        <authorList>
            <consortium name="RefSeq"/>
        </authorList>
    </citation>
    <scope>IDENTIFICATION</scope>
    <source>
        <tissue evidence="7">Sperm</tissue>
    </source>
</reference>
<evidence type="ECO:0000313" key="6">
    <source>
        <dbReference type="Proteomes" id="UP001318040"/>
    </source>
</evidence>
<comment type="subcellular location">
    <subcellularLocation>
        <location evidence="1">Membrane</location>
    </subcellularLocation>
</comment>
<dbReference type="InterPro" id="IPR007110">
    <property type="entry name" value="Ig-like_dom"/>
</dbReference>
<dbReference type="GO" id="GO:0016020">
    <property type="term" value="C:membrane"/>
    <property type="evidence" value="ECO:0007669"/>
    <property type="project" value="UniProtKB-SubCell"/>
</dbReference>
<dbReference type="SMART" id="SM00408">
    <property type="entry name" value="IGc2"/>
    <property type="match status" value="1"/>
</dbReference>
<dbReference type="AlphaFoldDB" id="A0AAJ7XA90"/>
<accession>A0AAJ7XA90</accession>
<dbReference type="GO" id="GO:0005911">
    <property type="term" value="C:cell-cell junction"/>
    <property type="evidence" value="ECO:0007669"/>
    <property type="project" value="TreeGrafter"/>
</dbReference>
<evidence type="ECO:0000259" key="5">
    <source>
        <dbReference type="PROSITE" id="PS50835"/>
    </source>
</evidence>
<evidence type="ECO:0000256" key="4">
    <source>
        <dbReference type="ARBA" id="ARBA00023180"/>
    </source>
</evidence>